<evidence type="ECO:0000256" key="3">
    <source>
        <dbReference type="SAM" id="MobiDB-lite"/>
    </source>
</evidence>
<keyword evidence="7" id="KW-1185">Reference proteome</keyword>
<comment type="caution">
    <text evidence="6">The sequence shown here is derived from an EMBL/GenBank/DDBJ whole genome shotgun (WGS) entry which is preliminary data.</text>
</comment>
<evidence type="ECO:0000256" key="2">
    <source>
        <dbReference type="ARBA" id="ARBA00023157"/>
    </source>
</evidence>
<feature type="region of interest" description="Disordered" evidence="3">
    <location>
        <begin position="38"/>
        <end position="60"/>
    </location>
</feature>
<evidence type="ECO:0000256" key="1">
    <source>
        <dbReference type="ARBA" id="ARBA00022729"/>
    </source>
</evidence>
<feature type="domain" description="EGF-like" evidence="4">
    <location>
        <begin position="10"/>
        <end position="21"/>
    </location>
</feature>
<dbReference type="EMBL" id="CAJNNV010029192">
    <property type="protein sequence ID" value="CAE8627453.1"/>
    <property type="molecule type" value="Genomic_DNA"/>
</dbReference>
<organism evidence="6 7">
    <name type="scientific">Polarella glacialis</name>
    <name type="common">Dinoflagellate</name>
    <dbReference type="NCBI Taxonomy" id="89957"/>
    <lineage>
        <taxon>Eukaryota</taxon>
        <taxon>Sar</taxon>
        <taxon>Alveolata</taxon>
        <taxon>Dinophyceae</taxon>
        <taxon>Suessiales</taxon>
        <taxon>Suessiaceae</taxon>
        <taxon>Polarella</taxon>
    </lineage>
</organism>
<dbReference type="InterPro" id="IPR050969">
    <property type="entry name" value="Dev_Signal_Modulators"/>
</dbReference>
<dbReference type="AlphaFoldDB" id="A0A813GT19"/>
<feature type="domain" description="EGF-like" evidence="4 5">
    <location>
        <begin position="356"/>
        <end position="367"/>
    </location>
</feature>
<protein>
    <recommendedName>
        <fullName evidence="4 5">EGF-like domain-containing protein</fullName>
    </recommendedName>
</protein>
<accession>A0A813GT19</accession>
<dbReference type="OrthoDB" id="406051at2759"/>
<dbReference type="SMART" id="SM00181">
    <property type="entry name" value="EGF"/>
    <property type="match status" value="4"/>
</dbReference>
<dbReference type="Pfam" id="PF25024">
    <property type="entry name" value="EGF_TEN"/>
    <property type="match status" value="1"/>
</dbReference>
<name>A0A813GT19_POLGL</name>
<dbReference type="PANTHER" id="PTHR14949:SF56">
    <property type="entry name" value="EGF-LIKE-DOMAIN, MULTIPLE 7"/>
    <property type="match status" value="1"/>
</dbReference>
<dbReference type="PROSITE" id="PS01186">
    <property type="entry name" value="EGF_2"/>
    <property type="match status" value="1"/>
</dbReference>
<feature type="region of interest" description="Disordered" evidence="3">
    <location>
        <begin position="389"/>
        <end position="412"/>
    </location>
</feature>
<proteinExistence type="predicted"/>
<sequence length="499" mass="50904">HGSCGLLGSCLCEGSWAGRDCSFQLSLDGDDDLVSLTADDSQESPDDDTDVLFGPSSTIAEPPPLAVDFLALRPGSARAQANRENTPYETDVLLDPPSAIPAPPAPVEFLALRPGSSSAQAKSAGSPKKTSHQLARDAWAAADRLFAAAQVENARDASQRVKRAILLARSKKGSIPGHEFAGLQATSAKGSANGTTRSCAMDCSSRGLCLSGSCVCNSGFFGKGCESVRCADDCSGNGYCYQGLCQCNGNYSGANCAAKAPAASTFASLLSTGLEAEKASKQQAKQQPEVKTCPLGCSGRGTCSAGICACNEPWAGRACEDAAVVAFAEDAAVVAQLACLPDAVCSSNGVCQLGRCQCNQGFSGQACEQRARPVQLQLQDQLQQLSSRTSSSAAAAPVQDASQDQDQEDAPVAPAPITASWLAAAAGGETPAKAKQVSLISKRARKQSMHAATGVAGVIQSMLAKAAAPSFKPTGLAALLASALPIAAPVDLIAEDADP</sequence>
<dbReference type="PROSITE" id="PS00022">
    <property type="entry name" value="EGF_1"/>
    <property type="match status" value="2"/>
</dbReference>
<gene>
    <name evidence="6" type="ORF">PGLA1383_LOCUS44219</name>
</gene>
<dbReference type="Pfam" id="PF23106">
    <property type="entry name" value="EGF_Teneurin"/>
    <property type="match status" value="1"/>
</dbReference>
<dbReference type="Proteomes" id="UP000654075">
    <property type="component" value="Unassembled WGS sequence"/>
</dbReference>
<dbReference type="InterPro" id="IPR000742">
    <property type="entry name" value="EGF"/>
</dbReference>
<dbReference type="PANTHER" id="PTHR14949">
    <property type="entry name" value="EGF-LIKE-DOMAIN, MULTIPLE 7, 8"/>
    <property type="match status" value="1"/>
</dbReference>
<feature type="non-terminal residue" evidence="6">
    <location>
        <position position="499"/>
    </location>
</feature>
<evidence type="ECO:0000259" key="5">
    <source>
        <dbReference type="PROSITE" id="PS01186"/>
    </source>
</evidence>
<evidence type="ECO:0000313" key="6">
    <source>
        <dbReference type="EMBL" id="CAE8627453.1"/>
    </source>
</evidence>
<evidence type="ECO:0000259" key="4">
    <source>
        <dbReference type="PROSITE" id="PS00022"/>
    </source>
</evidence>
<dbReference type="SUPFAM" id="SSF57196">
    <property type="entry name" value="EGF/Laminin"/>
    <property type="match status" value="2"/>
</dbReference>
<feature type="compositionally biased region" description="Low complexity" evidence="3">
    <location>
        <begin position="389"/>
        <end position="402"/>
    </location>
</feature>
<dbReference type="Gene3D" id="2.10.25.10">
    <property type="entry name" value="Laminin"/>
    <property type="match status" value="3"/>
</dbReference>
<evidence type="ECO:0000313" key="7">
    <source>
        <dbReference type="Proteomes" id="UP000654075"/>
    </source>
</evidence>
<keyword evidence="1" id="KW-0732">Signal</keyword>
<reference evidence="6" key="1">
    <citation type="submission" date="2021-02" db="EMBL/GenBank/DDBJ databases">
        <authorList>
            <person name="Dougan E. K."/>
            <person name="Rhodes N."/>
            <person name="Thang M."/>
            <person name="Chan C."/>
        </authorList>
    </citation>
    <scope>NUCLEOTIDE SEQUENCE</scope>
</reference>
<keyword evidence="2" id="KW-1015">Disulfide bond</keyword>
<feature type="compositionally biased region" description="Acidic residues" evidence="3">
    <location>
        <begin position="40"/>
        <end position="50"/>
    </location>
</feature>